<dbReference type="GO" id="GO:0005737">
    <property type="term" value="C:cytoplasm"/>
    <property type="evidence" value="ECO:0007669"/>
    <property type="project" value="UniProtKB-SubCell"/>
</dbReference>
<dbReference type="STRING" id="225848.Sps_04783"/>
<dbReference type="NCBIfam" id="TIGR00708">
    <property type="entry name" value="cobA"/>
    <property type="match status" value="1"/>
</dbReference>
<dbReference type="PIRSF" id="PIRSF015617">
    <property type="entry name" value="Adensltrnsf_CobA"/>
    <property type="match status" value="1"/>
</dbReference>
<evidence type="ECO:0000313" key="10">
    <source>
        <dbReference type="EMBL" id="AQS39865.1"/>
    </source>
</evidence>
<dbReference type="GO" id="GO:0009236">
    <property type="term" value="P:cobalamin biosynthetic process"/>
    <property type="evidence" value="ECO:0007669"/>
    <property type="project" value="UniProtKB-UniRule"/>
</dbReference>
<feature type="region of interest" description="Disordered" evidence="9">
    <location>
        <begin position="1"/>
        <end position="36"/>
    </location>
</feature>
<reference evidence="10 11" key="1">
    <citation type="submission" date="2016-03" db="EMBL/GenBank/DDBJ databases">
        <title>Complete genome sequence of Shewanella psychrophila WP2, a deep sea bacterium isolated from west Pacific sediment.</title>
        <authorList>
            <person name="Xu G."/>
            <person name="Jian H."/>
        </authorList>
    </citation>
    <scope>NUCLEOTIDE SEQUENCE [LARGE SCALE GENOMIC DNA]</scope>
    <source>
        <strain evidence="10 11">WP2</strain>
    </source>
</reference>
<evidence type="ECO:0000256" key="8">
    <source>
        <dbReference type="PIRNR" id="PIRNR015617"/>
    </source>
</evidence>
<dbReference type="PANTHER" id="PTHR46638">
    <property type="entry name" value="CORRINOID ADENOSYLTRANSFERASE"/>
    <property type="match status" value="1"/>
</dbReference>
<comment type="similarity">
    <text evidence="2 8">Belongs to the Cob(I)alamin adenosyltransferase family.</text>
</comment>
<dbReference type="CDD" id="cd00561">
    <property type="entry name" value="CobA_ACA"/>
    <property type="match status" value="1"/>
</dbReference>
<dbReference type="EMBL" id="CP014782">
    <property type="protein sequence ID" value="AQS39865.1"/>
    <property type="molecule type" value="Genomic_DNA"/>
</dbReference>
<evidence type="ECO:0000256" key="4">
    <source>
        <dbReference type="ARBA" id="ARBA00023244"/>
    </source>
</evidence>
<dbReference type="GO" id="GO:0008817">
    <property type="term" value="F:corrinoid adenosyltransferase activity"/>
    <property type="evidence" value="ECO:0007669"/>
    <property type="project" value="UniProtKB-UniRule"/>
</dbReference>
<dbReference type="InterPro" id="IPR027417">
    <property type="entry name" value="P-loop_NTPase"/>
</dbReference>
<accession>A0A1S6HWC8</accession>
<gene>
    <name evidence="10" type="ORF">Sps_04783</name>
</gene>
<evidence type="ECO:0000313" key="11">
    <source>
        <dbReference type="Proteomes" id="UP000189545"/>
    </source>
</evidence>
<comment type="pathway">
    <text evidence="1 8">Cofactor biosynthesis; adenosylcobalamin biosynthesis; adenosylcobalamin from cob(II)yrinate a,c-diamide: step 2/7.</text>
</comment>
<dbReference type="GO" id="GO:0006779">
    <property type="term" value="P:porphyrin-containing compound biosynthetic process"/>
    <property type="evidence" value="ECO:0007669"/>
    <property type="project" value="UniProtKB-UniRule"/>
</dbReference>
<dbReference type="Gene3D" id="3.40.50.300">
    <property type="entry name" value="P-loop containing nucleotide triphosphate hydrolases"/>
    <property type="match status" value="1"/>
</dbReference>
<evidence type="ECO:0000256" key="5">
    <source>
        <dbReference type="ARBA" id="ARBA00024929"/>
    </source>
</evidence>
<keyword evidence="8" id="KW-0963">Cytoplasm</keyword>
<keyword evidence="4 8" id="KW-0627">Porphyrin biosynthesis</keyword>
<keyword evidence="8 10" id="KW-0808">Transferase</keyword>
<dbReference type="RefSeq" id="WP_077754741.1">
    <property type="nucleotide sequence ID" value="NZ_CP014782.1"/>
</dbReference>
<protein>
    <recommendedName>
        <fullName evidence="3 8">Corrinoid adenosyltransferase</fullName>
        <ecNumber evidence="3 8">2.5.1.17</ecNumber>
    </recommendedName>
    <alternativeName>
        <fullName evidence="8">Cob(II)alamin adenosyltransferase</fullName>
    </alternativeName>
    <alternativeName>
        <fullName evidence="8">Cob(II)yrinic acid a,c-diamide adenosyltransferase</fullName>
    </alternativeName>
</protein>
<dbReference type="UniPathway" id="UPA00148">
    <property type="reaction ID" value="UER00233"/>
</dbReference>
<evidence type="ECO:0000256" key="3">
    <source>
        <dbReference type="ARBA" id="ARBA00012454"/>
    </source>
</evidence>
<dbReference type="Pfam" id="PF02572">
    <property type="entry name" value="CobA_CobO_BtuR"/>
    <property type="match status" value="1"/>
</dbReference>
<keyword evidence="8" id="KW-0067">ATP-binding</keyword>
<comment type="function">
    <text evidence="5 8">Required for both de novo synthesis of the corrin ring for the assimilation of exogenous corrinoids. Participates in the adenosylation of a variety of incomplete and complete corrinoids.</text>
</comment>
<dbReference type="PANTHER" id="PTHR46638:SF1">
    <property type="entry name" value="CORRINOID ADENOSYLTRANSFERASE"/>
    <property type="match status" value="1"/>
</dbReference>
<organism evidence="10 11">
    <name type="scientific">Shewanella psychrophila</name>
    <dbReference type="NCBI Taxonomy" id="225848"/>
    <lineage>
        <taxon>Bacteria</taxon>
        <taxon>Pseudomonadati</taxon>
        <taxon>Pseudomonadota</taxon>
        <taxon>Gammaproteobacteria</taxon>
        <taxon>Alteromonadales</taxon>
        <taxon>Shewanellaceae</taxon>
        <taxon>Shewanella</taxon>
    </lineage>
</organism>
<keyword evidence="11" id="KW-1185">Reference proteome</keyword>
<sequence length="217" mass="24197">MTDNNENTNSTNEEKQMSQEERKAQRHKQRQQRVKETVDAKIAAAQEEKGILLVLTGNGKGKSTSGFGTIARSVGHGKKSAVVQFIKGNWECGERSLLEGAGVEFHVMGTGFTWETQDRDKDTQAAESAWEAAEALLKDESIDCLMLDELTYMVSYHYLDVERVITALKNRPKMQHVIVTGRACHRAIIELADTVSEVQPIKHAFDNGVKAQPGFDY</sequence>
<dbReference type="NCBIfam" id="NF004637">
    <property type="entry name" value="PRK05986.1"/>
    <property type="match status" value="1"/>
</dbReference>
<dbReference type="EC" id="2.5.1.17" evidence="3 8"/>
<evidence type="ECO:0000256" key="2">
    <source>
        <dbReference type="ARBA" id="ARBA00007487"/>
    </source>
</evidence>
<dbReference type="SUPFAM" id="SSF52540">
    <property type="entry name" value="P-loop containing nucleoside triphosphate hydrolases"/>
    <property type="match status" value="1"/>
</dbReference>
<comment type="subcellular location">
    <subcellularLocation>
        <location evidence="8">Cytoplasm</location>
    </subcellularLocation>
</comment>
<evidence type="ECO:0000256" key="1">
    <source>
        <dbReference type="ARBA" id="ARBA00005121"/>
    </source>
</evidence>
<evidence type="ECO:0000256" key="9">
    <source>
        <dbReference type="SAM" id="MobiDB-lite"/>
    </source>
</evidence>
<comment type="catalytic activity">
    <reaction evidence="6 8">
        <text>2 cob(II)yrinate a,c diamide + reduced [electron-transfer flavoprotein] + 2 ATP = 2 adenosylcob(III)yrinate a,c-diamide + 2 triphosphate + oxidized [electron-transfer flavoprotein] + 3 H(+)</text>
        <dbReference type="Rhea" id="RHEA:11528"/>
        <dbReference type="Rhea" id="RHEA-COMP:10685"/>
        <dbReference type="Rhea" id="RHEA-COMP:10686"/>
        <dbReference type="ChEBI" id="CHEBI:15378"/>
        <dbReference type="ChEBI" id="CHEBI:18036"/>
        <dbReference type="ChEBI" id="CHEBI:30616"/>
        <dbReference type="ChEBI" id="CHEBI:57692"/>
        <dbReference type="ChEBI" id="CHEBI:58307"/>
        <dbReference type="ChEBI" id="CHEBI:58503"/>
        <dbReference type="ChEBI" id="CHEBI:58537"/>
        <dbReference type="EC" id="2.5.1.17"/>
    </reaction>
</comment>
<evidence type="ECO:0000256" key="6">
    <source>
        <dbReference type="ARBA" id="ARBA00048555"/>
    </source>
</evidence>
<evidence type="ECO:0000256" key="7">
    <source>
        <dbReference type="ARBA" id="ARBA00048692"/>
    </source>
</evidence>
<comment type="catalytic activity">
    <reaction evidence="7 8">
        <text>2 cob(II)alamin + reduced [electron-transfer flavoprotein] + 2 ATP = 2 adenosylcob(III)alamin + 2 triphosphate + oxidized [electron-transfer flavoprotein] + 3 H(+)</text>
        <dbReference type="Rhea" id="RHEA:28671"/>
        <dbReference type="Rhea" id="RHEA-COMP:10685"/>
        <dbReference type="Rhea" id="RHEA-COMP:10686"/>
        <dbReference type="ChEBI" id="CHEBI:15378"/>
        <dbReference type="ChEBI" id="CHEBI:16304"/>
        <dbReference type="ChEBI" id="CHEBI:18036"/>
        <dbReference type="ChEBI" id="CHEBI:18408"/>
        <dbReference type="ChEBI" id="CHEBI:30616"/>
        <dbReference type="ChEBI" id="CHEBI:57692"/>
        <dbReference type="ChEBI" id="CHEBI:58307"/>
        <dbReference type="EC" id="2.5.1.17"/>
    </reaction>
</comment>
<dbReference type="AlphaFoldDB" id="A0A1S6HWC8"/>
<dbReference type="Proteomes" id="UP000189545">
    <property type="component" value="Chromosome"/>
</dbReference>
<proteinExistence type="inferred from homology"/>
<name>A0A1S6HWC8_9GAMM</name>
<feature type="compositionally biased region" description="Low complexity" evidence="9">
    <location>
        <begin position="1"/>
        <end position="11"/>
    </location>
</feature>
<keyword evidence="8" id="KW-0547">Nucleotide-binding</keyword>
<dbReference type="InterPro" id="IPR003724">
    <property type="entry name" value="CblAdoTrfase_CobA"/>
</dbReference>
<feature type="compositionally biased region" description="Basic and acidic residues" evidence="9">
    <location>
        <begin position="12"/>
        <end position="23"/>
    </location>
</feature>
<dbReference type="GO" id="GO:0005524">
    <property type="term" value="F:ATP binding"/>
    <property type="evidence" value="ECO:0007669"/>
    <property type="project" value="UniProtKB-UniRule"/>
</dbReference>
<keyword evidence="8" id="KW-0169">Cobalamin biosynthesis</keyword>
<dbReference type="KEGG" id="spsw:Sps_04783"/>